<evidence type="ECO:0000256" key="6">
    <source>
        <dbReference type="ARBA" id="ARBA00013120"/>
    </source>
</evidence>
<feature type="binding site" evidence="15">
    <location>
        <begin position="195"/>
        <end position="196"/>
    </location>
    <ligand>
        <name>NADP(+)</name>
        <dbReference type="ChEBI" id="CHEBI:58349"/>
    </ligand>
</feature>
<dbReference type="GO" id="GO:0050661">
    <property type="term" value="F:NADP binding"/>
    <property type="evidence" value="ECO:0007669"/>
    <property type="project" value="UniProtKB-UniRule"/>
</dbReference>
<evidence type="ECO:0000259" key="17">
    <source>
        <dbReference type="SMART" id="SM00859"/>
    </source>
</evidence>
<evidence type="ECO:0000256" key="12">
    <source>
        <dbReference type="ARBA" id="ARBA00023154"/>
    </source>
</evidence>
<dbReference type="GO" id="GO:0019877">
    <property type="term" value="P:diaminopimelate biosynthetic process"/>
    <property type="evidence" value="ECO:0007669"/>
    <property type="project" value="UniProtKB-UniRule"/>
</dbReference>
<keyword evidence="10 15" id="KW-0220">Diaminopimelate biosynthesis</keyword>
<evidence type="ECO:0000256" key="3">
    <source>
        <dbReference type="ARBA" id="ARBA00005097"/>
    </source>
</evidence>
<comment type="pathway">
    <text evidence="2 15">Amino-acid biosynthesis; L-lysine biosynthesis via DAP pathway; (S)-tetrahydrodipicolinate from L-aspartate: step 2/4.</text>
</comment>
<accession>A0A1I0PHD3</accession>
<feature type="binding site" evidence="15">
    <location>
        <position position="351"/>
    </location>
    <ligand>
        <name>NADP(+)</name>
        <dbReference type="ChEBI" id="CHEBI:58349"/>
    </ligand>
</feature>
<dbReference type="UniPathway" id="UPA00051">
    <property type="reaction ID" value="UER00464"/>
</dbReference>
<dbReference type="GO" id="GO:0071266">
    <property type="term" value="P:'de novo' L-methionine biosynthetic process"/>
    <property type="evidence" value="ECO:0007669"/>
    <property type="project" value="UniProtKB-UniRule"/>
</dbReference>
<comment type="caution">
    <text evidence="15">Lacks conserved residue(s) required for the propagation of feature annotation.</text>
</comment>
<dbReference type="GO" id="GO:0009088">
    <property type="term" value="P:threonine biosynthetic process"/>
    <property type="evidence" value="ECO:0007669"/>
    <property type="project" value="UniProtKB-UniRule"/>
</dbReference>
<protein>
    <recommendedName>
        <fullName evidence="6 15">Aspartate-semialdehyde dehydrogenase</fullName>
        <shortName evidence="15">ASA dehydrogenase</shortName>
        <shortName evidence="15">ASADH</shortName>
        <ecNumber evidence="6 15">1.2.1.11</ecNumber>
    </recommendedName>
    <alternativeName>
        <fullName evidence="15">Aspartate-beta-semialdehyde dehydrogenase</fullName>
    </alternativeName>
</protein>
<dbReference type="Pfam" id="PF02774">
    <property type="entry name" value="Semialdhyde_dhC"/>
    <property type="match status" value="1"/>
</dbReference>
<evidence type="ECO:0000256" key="4">
    <source>
        <dbReference type="ARBA" id="ARBA00010584"/>
    </source>
</evidence>
<dbReference type="SUPFAM" id="SSF51735">
    <property type="entry name" value="NAD(P)-binding Rossmann-fold domains"/>
    <property type="match status" value="1"/>
</dbReference>
<evidence type="ECO:0000256" key="7">
    <source>
        <dbReference type="ARBA" id="ARBA00022605"/>
    </source>
</evidence>
<dbReference type="NCBIfam" id="NF011456">
    <property type="entry name" value="PRK14874.1"/>
    <property type="match status" value="1"/>
</dbReference>
<name>A0A1I0PHD3_9BACT</name>
<dbReference type="AlphaFoldDB" id="A0A1I0PHD3"/>
<dbReference type="GO" id="GO:0051287">
    <property type="term" value="F:NAD binding"/>
    <property type="evidence" value="ECO:0007669"/>
    <property type="project" value="InterPro"/>
</dbReference>
<dbReference type="GO" id="GO:0009089">
    <property type="term" value="P:lysine biosynthetic process via diaminopimelate"/>
    <property type="evidence" value="ECO:0007669"/>
    <property type="project" value="UniProtKB-UniRule"/>
</dbReference>
<feature type="domain" description="Semialdehyde dehydrogenase NAD-binding" evidence="17">
    <location>
        <begin position="39"/>
        <end position="155"/>
    </location>
</feature>
<evidence type="ECO:0000256" key="2">
    <source>
        <dbReference type="ARBA" id="ARBA00005076"/>
    </source>
</evidence>
<feature type="active site" description="Acyl-thioester intermediate" evidence="15 16">
    <location>
        <position position="165"/>
    </location>
</feature>
<dbReference type="CDD" id="cd18131">
    <property type="entry name" value="ASADH_C_bac_euk_like"/>
    <property type="match status" value="1"/>
</dbReference>
<comment type="function">
    <text evidence="15">Catalyzes the NADPH-dependent formation of L-aspartate-semialdehyde (L-ASA) by the reductive dephosphorylation of L-aspartyl-4-phosphate.</text>
</comment>
<comment type="subunit">
    <text evidence="5 15">Homodimer.</text>
</comment>
<keyword evidence="7 15" id="KW-0028">Amino-acid biosynthesis</keyword>
<dbReference type="GO" id="GO:0046983">
    <property type="term" value="F:protein dimerization activity"/>
    <property type="evidence" value="ECO:0007669"/>
    <property type="project" value="InterPro"/>
</dbReference>
<proteinExistence type="inferred from homology"/>
<dbReference type="InterPro" id="IPR012080">
    <property type="entry name" value="Asp_semialdehyde_DH"/>
</dbReference>
<feature type="active site" description="Proton acceptor" evidence="15 16">
    <location>
        <position position="278"/>
    </location>
</feature>
<evidence type="ECO:0000256" key="8">
    <source>
        <dbReference type="ARBA" id="ARBA00022697"/>
    </source>
</evidence>
<dbReference type="Proteomes" id="UP000199373">
    <property type="component" value="Unassembled WGS sequence"/>
</dbReference>
<dbReference type="CDD" id="cd02316">
    <property type="entry name" value="VcASADH2_like_N"/>
    <property type="match status" value="1"/>
</dbReference>
<dbReference type="PIRSF" id="PIRSF000148">
    <property type="entry name" value="ASA_dh"/>
    <property type="match status" value="1"/>
</dbReference>
<comment type="pathway">
    <text evidence="3 15">Amino-acid biosynthesis; L-threonine biosynthesis; L-threonine from L-aspartate: step 2/5.</text>
</comment>
<keyword evidence="9 15" id="KW-0521">NADP</keyword>
<dbReference type="InterPro" id="IPR005986">
    <property type="entry name" value="Asp_semialdehyde_DH_beta"/>
</dbReference>
<comment type="catalytic activity">
    <reaction evidence="14 15">
        <text>L-aspartate 4-semialdehyde + phosphate + NADP(+) = 4-phospho-L-aspartate + NADPH + H(+)</text>
        <dbReference type="Rhea" id="RHEA:24284"/>
        <dbReference type="ChEBI" id="CHEBI:15378"/>
        <dbReference type="ChEBI" id="CHEBI:43474"/>
        <dbReference type="ChEBI" id="CHEBI:57535"/>
        <dbReference type="ChEBI" id="CHEBI:57783"/>
        <dbReference type="ChEBI" id="CHEBI:58349"/>
        <dbReference type="ChEBI" id="CHEBI:537519"/>
        <dbReference type="EC" id="1.2.1.11"/>
    </reaction>
</comment>
<dbReference type="GO" id="GO:0004073">
    <property type="term" value="F:aspartate-semialdehyde dehydrogenase activity"/>
    <property type="evidence" value="ECO:0007669"/>
    <property type="project" value="UniProtKB-UniRule"/>
</dbReference>
<dbReference type="Pfam" id="PF01118">
    <property type="entry name" value="Semialdhyde_dh"/>
    <property type="match status" value="1"/>
</dbReference>
<keyword evidence="11 15" id="KW-0560">Oxidoreductase</keyword>
<keyword evidence="8 15" id="KW-0791">Threonine biosynthesis</keyword>
<comment type="pathway">
    <text evidence="1 15">Amino-acid biosynthesis; L-methionine biosynthesis via de novo pathway; L-homoserine from L-aspartate: step 2/3.</text>
</comment>
<dbReference type="HAMAP" id="MF_02121">
    <property type="entry name" value="ASADH"/>
    <property type="match status" value="1"/>
</dbReference>
<organism evidence="18 19">
    <name type="scientific">Prevotella aff. ruminicola Tc2-24</name>
    <dbReference type="NCBI Taxonomy" id="81582"/>
    <lineage>
        <taxon>Bacteria</taxon>
        <taxon>Pseudomonadati</taxon>
        <taxon>Bacteroidota</taxon>
        <taxon>Bacteroidia</taxon>
        <taxon>Bacteroidales</taxon>
        <taxon>Prevotellaceae</taxon>
        <taxon>Prevotella</taxon>
    </lineage>
</organism>
<evidence type="ECO:0000256" key="1">
    <source>
        <dbReference type="ARBA" id="ARBA00005021"/>
    </source>
</evidence>
<dbReference type="GO" id="GO:0009097">
    <property type="term" value="P:isoleucine biosynthetic process"/>
    <property type="evidence" value="ECO:0007669"/>
    <property type="project" value="UniProtKB-UniRule"/>
</dbReference>
<dbReference type="Gene3D" id="3.40.50.720">
    <property type="entry name" value="NAD(P)-binding Rossmann-like Domain"/>
    <property type="match status" value="1"/>
</dbReference>
<keyword evidence="12 15" id="KW-0457">Lysine biosynthesis</keyword>
<dbReference type="PANTHER" id="PTHR46278">
    <property type="entry name" value="DEHYDROGENASE, PUTATIVE-RELATED"/>
    <property type="match status" value="1"/>
</dbReference>
<keyword evidence="19" id="KW-1185">Reference proteome</keyword>
<dbReference type="InterPro" id="IPR036291">
    <property type="entry name" value="NAD(P)-bd_dom_sf"/>
</dbReference>
<dbReference type="SUPFAM" id="SSF55347">
    <property type="entry name" value="Glyceraldehyde-3-phosphate dehydrogenase-like, C-terminal domain"/>
    <property type="match status" value="1"/>
</dbReference>
<dbReference type="SMART" id="SM00859">
    <property type="entry name" value="Semialdhyde_dh"/>
    <property type="match status" value="1"/>
</dbReference>
<evidence type="ECO:0000256" key="9">
    <source>
        <dbReference type="ARBA" id="ARBA00022857"/>
    </source>
</evidence>
<gene>
    <name evidence="15" type="primary">asd</name>
    <name evidence="18" type="ORF">SAMN04487850_1770</name>
</gene>
<evidence type="ECO:0000313" key="19">
    <source>
        <dbReference type="Proteomes" id="UP000199373"/>
    </source>
</evidence>
<evidence type="ECO:0000256" key="13">
    <source>
        <dbReference type="ARBA" id="ARBA00023167"/>
    </source>
</evidence>
<dbReference type="InterPro" id="IPR000534">
    <property type="entry name" value="Semialdehyde_DH_NAD-bd"/>
</dbReference>
<evidence type="ECO:0000256" key="14">
    <source>
        <dbReference type="ARBA" id="ARBA00047891"/>
    </source>
</evidence>
<comment type="similarity">
    <text evidence="4 15">Belongs to the aspartate-semialdehyde dehydrogenase family.</text>
</comment>
<evidence type="ECO:0000256" key="11">
    <source>
        <dbReference type="ARBA" id="ARBA00023002"/>
    </source>
</evidence>
<dbReference type="UniPathway" id="UPA00034">
    <property type="reaction ID" value="UER00016"/>
</dbReference>
<dbReference type="NCBIfam" id="TIGR01296">
    <property type="entry name" value="asd_B"/>
    <property type="match status" value="1"/>
</dbReference>
<keyword evidence="13 15" id="KW-0486">Methionine biosynthesis</keyword>
<feature type="binding site" evidence="15">
    <location>
        <position position="135"/>
    </location>
    <ligand>
        <name>phosphate</name>
        <dbReference type="ChEBI" id="CHEBI:43474"/>
    </ligand>
</feature>
<dbReference type="EC" id="1.2.1.11" evidence="6 15"/>
<evidence type="ECO:0000313" key="18">
    <source>
        <dbReference type="EMBL" id="SEW13843.1"/>
    </source>
</evidence>
<dbReference type="EMBL" id="FOIQ01000004">
    <property type="protein sequence ID" value="SEW13843.1"/>
    <property type="molecule type" value="Genomic_DNA"/>
</dbReference>
<feature type="binding site" evidence="15">
    <location>
        <begin position="46"/>
        <end position="49"/>
    </location>
    <ligand>
        <name>NADP(+)</name>
        <dbReference type="ChEBI" id="CHEBI:58349"/>
    </ligand>
</feature>
<evidence type="ECO:0000256" key="5">
    <source>
        <dbReference type="ARBA" id="ARBA00011738"/>
    </source>
</evidence>
<evidence type="ECO:0000256" key="15">
    <source>
        <dbReference type="HAMAP-Rule" id="MF_02121"/>
    </source>
</evidence>
<reference evidence="18 19" key="1">
    <citation type="submission" date="2016-10" db="EMBL/GenBank/DDBJ databases">
        <authorList>
            <person name="de Groot N.N."/>
        </authorList>
    </citation>
    <scope>NUCLEOTIDE SEQUENCE [LARGE SCALE GENOMIC DNA]</scope>
    <source>
        <strain evidence="18 19">TC2-24</strain>
    </source>
</reference>
<sequence>MAKLLRLGKKRNVFLLYCARLFVILQPSNQQKIELGKMKVAIVGASGAVGQEFLRILDERNFPMDELVLFGSERSAGRKYTFKGKEIEVKLLQHNDDFKDVDIAFTSAGAGTSKEFAETITKYGAVMIDNSSAFRMDDDVPLVVPECNAEDALNRPRGIIANPNCTTIMMVVVLQPLEQISHIKRIHVASYQSASGAGAAAMAELQQQYKEMVEEGEVKTVKKFAHQLAYNVIPQIDVFQPNGYTKEEMKMFNETRKIMHTDAKCSAMCVRVSSLRSHSESVWIETEKPISVEEAQKAIAAAPGCTLKDDPTTLTYPMPLETAGKDDIYVGRVRKDLSDDCGLTFWLSGDQIRKGAALNAVQIAEYLVKVGNVK</sequence>
<dbReference type="UniPathway" id="UPA00050">
    <property type="reaction ID" value="UER00463"/>
</dbReference>
<evidence type="ECO:0000256" key="10">
    <source>
        <dbReference type="ARBA" id="ARBA00022915"/>
    </source>
</evidence>
<feature type="binding site" evidence="15">
    <location>
        <begin position="74"/>
        <end position="75"/>
    </location>
    <ligand>
        <name>NADP(+)</name>
        <dbReference type="ChEBI" id="CHEBI:58349"/>
    </ligand>
</feature>
<evidence type="ECO:0000256" key="16">
    <source>
        <dbReference type="PIRSR" id="PIRSR000148-1"/>
    </source>
</evidence>
<dbReference type="PANTHER" id="PTHR46278:SF2">
    <property type="entry name" value="ASPARTATE-SEMIALDEHYDE DEHYDROGENASE"/>
    <property type="match status" value="1"/>
</dbReference>
<feature type="binding site" evidence="15">
    <location>
        <position position="271"/>
    </location>
    <ligand>
        <name>substrate</name>
    </ligand>
</feature>
<feature type="binding site" evidence="15">
    <location>
        <position position="192"/>
    </location>
    <ligand>
        <name>substrate</name>
    </ligand>
</feature>
<dbReference type="Gene3D" id="3.30.360.10">
    <property type="entry name" value="Dihydrodipicolinate Reductase, domain 2"/>
    <property type="match status" value="1"/>
</dbReference>
<dbReference type="InterPro" id="IPR012280">
    <property type="entry name" value="Semialdhyde_DH_dimer_dom"/>
</dbReference>